<dbReference type="Pfam" id="PF14728">
    <property type="entry name" value="PTHB1_GAE"/>
    <property type="match status" value="1"/>
</dbReference>
<dbReference type="PANTHER" id="PTHR20991:SF0">
    <property type="entry name" value="PROTEIN PTHB1"/>
    <property type="match status" value="1"/>
</dbReference>
<feature type="domain" description="PTHB1 hairpin" evidence="5">
    <location>
        <begin position="736"/>
        <end position="838"/>
    </location>
</feature>
<evidence type="ECO:0000259" key="2">
    <source>
        <dbReference type="Pfam" id="PF14727"/>
    </source>
</evidence>
<proteinExistence type="predicted"/>
<feature type="domain" description="PTHB1 C-terminal helix bundle" evidence="6">
    <location>
        <begin position="842"/>
        <end position="910"/>
    </location>
</feature>
<dbReference type="Pfam" id="PF14727">
    <property type="entry name" value="PHTB1_N"/>
    <property type="match status" value="2"/>
</dbReference>
<evidence type="ECO:0000256" key="1">
    <source>
        <dbReference type="SAM" id="MobiDB-lite"/>
    </source>
</evidence>
<dbReference type="PANTHER" id="PTHR20991">
    <property type="entry name" value="PARATHYROID HORMONE-RESPONSIVE B1 GENE"/>
    <property type="match status" value="1"/>
</dbReference>
<dbReference type="Pfam" id="PF23337">
    <property type="entry name" value="PTHB1_pf"/>
    <property type="match status" value="1"/>
</dbReference>
<feature type="domain" description="PTHB1 N-terminal" evidence="2">
    <location>
        <begin position="168"/>
        <end position="425"/>
    </location>
</feature>
<dbReference type="GO" id="GO:0016020">
    <property type="term" value="C:membrane"/>
    <property type="evidence" value="ECO:0007669"/>
    <property type="project" value="TreeGrafter"/>
</dbReference>
<evidence type="ECO:0000259" key="5">
    <source>
        <dbReference type="Pfam" id="PF23338"/>
    </source>
</evidence>
<dbReference type="InterPro" id="IPR028074">
    <property type="entry name" value="PHTB1_GAE_dom"/>
</dbReference>
<organism evidence="7">
    <name type="scientific">Leishmania guyanensis</name>
    <dbReference type="NCBI Taxonomy" id="5670"/>
    <lineage>
        <taxon>Eukaryota</taxon>
        <taxon>Discoba</taxon>
        <taxon>Euglenozoa</taxon>
        <taxon>Kinetoplastea</taxon>
        <taxon>Metakinetoplastina</taxon>
        <taxon>Trypanosomatida</taxon>
        <taxon>Trypanosomatidae</taxon>
        <taxon>Leishmaniinae</taxon>
        <taxon>Leishmania</taxon>
        <taxon>Leishmania guyanensis species complex</taxon>
    </lineage>
</organism>
<protein>
    <recommendedName>
        <fullName evidence="8">PTHB1 N-terminal domain-containing protein</fullName>
    </recommendedName>
</protein>
<dbReference type="EMBL" id="CALQ01001517">
    <property type="protein sequence ID" value="CCM18196.1"/>
    <property type="molecule type" value="Genomic_DNA"/>
</dbReference>
<evidence type="ECO:0000313" key="7">
    <source>
        <dbReference type="EMBL" id="CCM18196.1"/>
    </source>
</evidence>
<dbReference type="InterPro" id="IPR055363">
    <property type="entry name" value="PTHB1_hp_dom"/>
</dbReference>
<dbReference type="InterPro" id="IPR055364">
    <property type="entry name" value="PTHB1_CtH_dom"/>
</dbReference>
<feature type="domain" description="PTHB1 platform" evidence="4">
    <location>
        <begin position="629"/>
        <end position="730"/>
    </location>
</feature>
<name>A0A1E1J5Q6_LEIGU</name>
<reference evidence="7" key="1">
    <citation type="submission" date="2012-08" db="EMBL/GenBank/DDBJ databases">
        <title>Comparative genomics of metastatic and non-metastatic Leishmania guyanensis provides insights into polygenic factors involved in Leishmania RNA virus infection.</title>
        <authorList>
            <person name="Smith D."/>
            <person name="Hertz-Fowler C."/>
            <person name="Martin R."/>
            <person name="Dickens N."/>
            <person name="Fasel N."/>
            <person name="Falquet L."/>
            <person name="Beverley S."/>
            <person name="Zangger H."/>
            <person name="Calderon-Copete S."/>
            <person name="Mottram J."/>
            <person name="Xenarios I."/>
        </authorList>
    </citation>
    <scope>NUCLEOTIDE SEQUENCE</scope>
    <source>
        <strain evidence="7">MHOM/BR/75/M4147/SSU:IR2SAT-LUC</strain>
    </source>
</reference>
<dbReference type="Pfam" id="PF23339">
    <property type="entry name" value="PTHB1_CtH"/>
    <property type="match status" value="1"/>
</dbReference>
<dbReference type="GO" id="GO:0060271">
    <property type="term" value="P:cilium assembly"/>
    <property type="evidence" value="ECO:0007669"/>
    <property type="project" value="TreeGrafter"/>
</dbReference>
<feature type="domain" description="PTHB1 N-terminal" evidence="2">
    <location>
        <begin position="3"/>
        <end position="114"/>
    </location>
</feature>
<evidence type="ECO:0000259" key="3">
    <source>
        <dbReference type="Pfam" id="PF14728"/>
    </source>
</evidence>
<sequence length="919" mass="99560">MGSLFQLRDFWYTSFPEEEFSPSAVTLADPDVSALFDKIVLGSYQGVLRIVNPSAFEGPMQPGDVLLEKKYTAPILQLDCGPFRPFRAGAPSNLLAILFPRVLMFLEITAQGSDNSSTINELNPASRDSGSSDLAAEASASTTADAQPRQRYRHGNSSNVQDACSSFKELGAFYTVTVQSEAHLQSTAYNFVCGYFGSSDYRMVCVQSMDGLLTILDYSGVLYRTFWPSNQFLIPGPMQYSVHRDALLTCNTSMFLLSYSFSSLVLSSTTEDVAITMTGTVTAGPSSGLCPMWAFNLGEDAVDIAVCRLTRGLPREEADIVVLCTSMLYVLNESGEPRMIRRLDIEASTLCVYSLPSIQYDNLLVGTFNGLVQVYSDTELQWSAAVASGAAPLYLTVATLCGVEGMIVNLASDSSLSINYLGTDPVDQRPQSLETKLTSYPELVHDLRQWEQLIQQYRGGAETPAEDGDPDDPLAVPEMTSAYAGAKLKKKCGAGTAEEEGASSVIIAPTAPSSRQAAVATPLSITSEFASIRTDDNSAMFTVTLQTLNNHCVNEVMLVLQAVPPLLVTPSQCTIEQITPGSSVQQTFTVSAIQDRDLIIPSSLEVVVAALYRGERREYETMEHVALAPLLLVARPVAPVKNTAFLLQLHTNQSSPPSLVEMFSDMVPLGNITANVLSLQYLNGADATVLVSKNAARFKLQGSTMEGLWLLASELTRRVPLCCGGAVELKFEIPDHLPVPDFLAVVDTHWAIRKEMEAASAALDDAASLFRAVEKRLLARFRDRSPADATAVEVLFQESYSLLRERADAMTRAKTRLRQASAMLNCCAQLFWLFLEMKSPPLAAQDASILSTLFRCSVSDDNDGGWEEAAETVLATVLKLKRKKVASNTLGVSSSTANLKKYIGALVSVVQSGQSLGSA</sequence>
<gene>
    <name evidence="7" type="primary">LgM4147LRVhigh.32.01860.01280</name>
    <name evidence="7" type="ORF">BN36_3256840</name>
</gene>
<dbReference type="GO" id="GO:0034464">
    <property type="term" value="C:BBSome"/>
    <property type="evidence" value="ECO:0007669"/>
    <property type="project" value="InterPro"/>
</dbReference>
<feature type="domain" description="PTHB1 GAE" evidence="3">
    <location>
        <begin position="537"/>
        <end position="624"/>
    </location>
</feature>
<dbReference type="InterPro" id="IPR026511">
    <property type="entry name" value="PTHB1"/>
</dbReference>
<dbReference type="InterPro" id="IPR028073">
    <property type="entry name" value="PHTB1_N_dom"/>
</dbReference>
<dbReference type="InterPro" id="IPR055362">
    <property type="entry name" value="PTHB1_pf_dom"/>
</dbReference>
<dbReference type="AlphaFoldDB" id="A0A1E1J5Q6"/>
<evidence type="ECO:0000259" key="4">
    <source>
        <dbReference type="Pfam" id="PF23337"/>
    </source>
</evidence>
<evidence type="ECO:0000259" key="6">
    <source>
        <dbReference type="Pfam" id="PF23339"/>
    </source>
</evidence>
<evidence type="ECO:0008006" key="8">
    <source>
        <dbReference type="Google" id="ProtNLM"/>
    </source>
</evidence>
<dbReference type="Pfam" id="PF23338">
    <property type="entry name" value="PTHB1_hp"/>
    <property type="match status" value="1"/>
</dbReference>
<accession>A0A1E1J5Q6</accession>
<feature type="compositionally biased region" description="Polar residues" evidence="1">
    <location>
        <begin position="114"/>
        <end position="123"/>
    </location>
</feature>
<feature type="compositionally biased region" description="Low complexity" evidence="1">
    <location>
        <begin position="128"/>
        <end position="146"/>
    </location>
</feature>
<feature type="region of interest" description="Disordered" evidence="1">
    <location>
        <begin position="114"/>
        <end position="158"/>
    </location>
</feature>